<keyword evidence="3" id="KW-1185">Reference proteome</keyword>
<dbReference type="EMBL" id="JAVFWL010000004">
    <property type="protein sequence ID" value="KAK6752930.1"/>
    <property type="molecule type" value="Genomic_DNA"/>
</dbReference>
<evidence type="ECO:0000313" key="3">
    <source>
        <dbReference type="Proteomes" id="UP001303046"/>
    </source>
</evidence>
<name>A0ABR1DR70_NECAM</name>
<sequence length="119" mass="13711">MDNEIWEEWGIRVDGKLLSNLRFADDIVLFSSSTNEAETMLNELNKAGKRIELRINRKKNLGRPMNMEKYLKEELNRRKRAAWAAVATVREATDQLTDQDLCARLFDSTVLPALLRSGD</sequence>
<protein>
    <recommendedName>
        <fullName evidence="1">Reverse transcriptase domain-containing protein</fullName>
    </recommendedName>
</protein>
<accession>A0ABR1DR70</accession>
<comment type="caution">
    <text evidence="2">The sequence shown here is derived from an EMBL/GenBank/DDBJ whole genome shotgun (WGS) entry which is preliminary data.</text>
</comment>
<gene>
    <name evidence="2" type="primary">Necator_chrIV.g17292</name>
    <name evidence="2" type="ORF">RB195_003994</name>
</gene>
<evidence type="ECO:0000313" key="2">
    <source>
        <dbReference type="EMBL" id="KAK6752930.1"/>
    </source>
</evidence>
<proteinExistence type="predicted"/>
<dbReference type="PROSITE" id="PS50878">
    <property type="entry name" value="RT_POL"/>
    <property type="match status" value="1"/>
</dbReference>
<reference evidence="2 3" key="1">
    <citation type="submission" date="2023-08" db="EMBL/GenBank/DDBJ databases">
        <title>A Necator americanus chromosomal reference genome.</title>
        <authorList>
            <person name="Ilik V."/>
            <person name="Petrzelkova K.J."/>
            <person name="Pardy F."/>
            <person name="Fuh T."/>
            <person name="Niatou-Singa F.S."/>
            <person name="Gouil Q."/>
            <person name="Baker L."/>
            <person name="Ritchie M.E."/>
            <person name="Jex A.R."/>
            <person name="Gazzola D."/>
            <person name="Li H."/>
            <person name="Toshio Fujiwara R."/>
            <person name="Zhan B."/>
            <person name="Aroian R.V."/>
            <person name="Pafco B."/>
            <person name="Schwarz E.M."/>
        </authorList>
    </citation>
    <scope>NUCLEOTIDE SEQUENCE [LARGE SCALE GENOMIC DNA]</scope>
    <source>
        <strain evidence="2 3">Aroian</strain>
        <tissue evidence="2">Whole animal</tissue>
    </source>
</reference>
<organism evidence="2 3">
    <name type="scientific">Necator americanus</name>
    <name type="common">Human hookworm</name>
    <dbReference type="NCBI Taxonomy" id="51031"/>
    <lineage>
        <taxon>Eukaryota</taxon>
        <taxon>Metazoa</taxon>
        <taxon>Ecdysozoa</taxon>
        <taxon>Nematoda</taxon>
        <taxon>Chromadorea</taxon>
        <taxon>Rhabditida</taxon>
        <taxon>Rhabditina</taxon>
        <taxon>Rhabditomorpha</taxon>
        <taxon>Strongyloidea</taxon>
        <taxon>Ancylostomatidae</taxon>
        <taxon>Bunostominae</taxon>
        <taxon>Necator</taxon>
    </lineage>
</organism>
<dbReference type="InterPro" id="IPR000477">
    <property type="entry name" value="RT_dom"/>
</dbReference>
<evidence type="ECO:0000259" key="1">
    <source>
        <dbReference type="PROSITE" id="PS50878"/>
    </source>
</evidence>
<feature type="domain" description="Reverse transcriptase" evidence="1">
    <location>
        <begin position="1"/>
        <end position="88"/>
    </location>
</feature>
<dbReference type="Proteomes" id="UP001303046">
    <property type="component" value="Unassembled WGS sequence"/>
</dbReference>